<feature type="compositionally biased region" description="Low complexity" evidence="1">
    <location>
        <begin position="82"/>
        <end position="97"/>
    </location>
</feature>
<dbReference type="Pfam" id="PF02037">
    <property type="entry name" value="SAP"/>
    <property type="match status" value="1"/>
</dbReference>
<feature type="compositionally biased region" description="Polar residues" evidence="1">
    <location>
        <begin position="275"/>
        <end position="303"/>
    </location>
</feature>
<organism evidence="3">
    <name type="scientific">Absidia glauca</name>
    <name type="common">Pin mould</name>
    <dbReference type="NCBI Taxonomy" id="4829"/>
    <lineage>
        <taxon>Eukaryota</taxon>
        <taxon>Fungi</taxon>
        <taxon>Fungi incertae sedis</taxon>
        <taxon>Mucoromycota</taxon>
        <taxon>Mucoromycotina</taxon>
        <taxon>Mucoromycetes</taxon>
        <taxon>Mucorales</taxon>
        <taxon>Cunninghamellaceae</taxon>
        <taxon>Absidia</taxon>
    </lineage>
</organism>
<keyword evidence="4" id="KW-1185">Reference proteome</keyword>
<dbReference type="OMA" id="MSESREH"/>
<sequence>MIVRGRLLYITQQRSLHHAASTFQWNYTRAGLRRMKKPELVTLAGQHQIDTTGTKNELIDRLLQPPPPPQQTEPTVRNTAKAVDTTTAAFPTTTSQTDSVTPSSPETPLLHPDQPAATSADNHDNHSSEEDTDGHDELWVEAFDLKVGNRRSGSGEKVNGFRHARSKQQQPPAPRSIAPSSPSTTHPGYIHQSLGDPANDKHLTGLSSPHRPTTEDTTVNTAPPTDDDGSSKLEVTDPEINQHWVNAFDQRVKTRTKIRDLDTLSANPRVGSLEQPEQQQQTNDNAKATENNEQPTSTKVPSTGNKVVDVIIGSSLAAWYFMGGDGIQSTISSFFS</sequence>
<feature type="domain" description="SAP" evidence="2">
    <location>
        <begin position="33"/>
        <end position="64"/>
    </location>
</feature>
<evidence type="ECO:0000313" key="4">
    <source>
        <dbReference type="Proteomes" id="UP000078561"/>
    </source>
</evidence>
<feature type="region of interest" description="Disordered" evidence="1">
    <location>
        <begin position="149"/>
        <end position="238"/>
    </location>
</feature>
<protein>
    <recommendedName>
        <fullName evidence="2">SAP domain-containing protein</fullName>
    </recommendedName>
</protein>
<name>A0A163MF47_ABSGL</name>
<feature type="region of interest" description="Disordered" evidence="1">
    <location>
        <begin position="59"/>
        <end position="136"/>
    </location>
</feature>
<dbReference type="InterPro" id="IPR003034">
    <property type="entry name" value="SAP_dom"/>
</dbReference>
<evidence type="ECO:0000256" key="1">
    <source>
        <dbReference type="SAM" id="MobiDB-lite"/>
    </source>
</evidence>
<feature type="region of interest" description="Disordered" evidence="1">
    <location>
        <begin position="259"/>
        <end position="303"/>
    </location>
</feature>
<accession>A0A163MF47</accession>
<dbReference type="OrthoDB" id="2290844at2759"/>
<dbReference type="InParanoid" id="A0A163MF47"/>
<dbReference type="Proteomes" id="UP000078561">
    <property type="component" value="Unassembled WGS sequence"/>
</dbReference>
<dbReference type="AlphaFoldDB" id="A0A163MF47"/>
<evidence type="ECO:0000313" key="3">
    <source>
        <dbReference type="EMBL" id="SAM04309.1"/>
    </source>
</evidence>
<proteinExistence type="predicted"/>
<dbReference type="EMBL" id="LT554356">
    <property type="protein sequence ID" value="SAM04309.1"/>
    <property type="molecule type" value="Genomic_DNA"/>
</dbReference>
<reference evidence="3" key="1">
    <citation type="submission" date="2016-04" db="EMBL/GenBank/DDBJ databases">
        <authorList>
            <person name="Evans L.H."/>
            <person name="Alamgir A."/>
            <person name="Owens N."/>
            <person name="Weber N.D."/>
            <person name="Virtaneva K."/>
            <person name="Barbian K."/>
            <person name="Babar A."/>
            <person name="Rosenke K."/>
        </authorList>
    </citation>
    <scope>NUCLEOTIDE SEQUENCE [LARGE SCALE GENOMIC DNA]</scope>
    <source>
        <strain evidence="3">CBS 101.48</strain>
    </source>
</reference>
<feature type="compositionally biased region" description="Polar residues" evidence="1">
    <location>
        <begin position="205"/>
        <end position="223"/>
    </location>
</feature>
<evidence type="ECO:0000259" key="2">
    <source>
        <dbReference type="Pfam" id="PF02037"/>
    </source>
</evidence>
<gene>
    <name evidence="3" type="primary">ABSGL_10169.1 scaffold 11802</name>
</gene>